<dbReference type="EMBL" id="GANP01005192">
    <property type="protein sequence ID" value="JAB79276.1"/>
    <property type="molecule type" value="mRNA"/>
</dbReference>
<accession>V5IHC2</accession>
<organism evidence="6">
    <name type="scientific">Ixodes ricinus</name>
    <name type="common">Common tick</name>
    <name type="synonym">Acarus ricinus</name>
    <dbReference type="NCBI Taxonomy" id="34613"/>
    <lineage>
        <taxon>Eukaryota</taxon>
        <taxon>Metazoa</taxon>
        <taxon>Ecdysozoa</taxon>
        <taxon>Arthropoda</taxon>
        <taxon>Chelicerata</taxon>
        <taxon>Arachnida</taxon>
        <taxon>Acari</taxon>
        <taxon>Parasitiformes</taxon>
        <taxon>Ixodida</taxon>
        <taxon>Ixodoidea</taxon>
        <taxon>Ixodidae</taxon>
        <taxon>Ixodinae</taxon>
        <taxon>Ixodes</taxon>
    </lineage>
</organism>
<feature type="domain" description="Tudor" evidence="5">
    <location>
        <begin position="522"/>
        <end position="582"/>
    </location>
</feature>
<evidence type="ECO:0000259" key="5">
    <source>
        <dbReference type="PROSITE" id="PS50304"/>
    </source>
</evidence>
<dbReference type="InterPro" id="IPR002999">
    <property type="entry name" value="Tudor"/>
</dbReference>
<reference evidence="6" key="1">
    <citation type="journal article" date="2015" name="Sci. Rep.">
        <title>Tissue- and time-dependent transcription in Ixodes ricinus salivary glands and midguts when blood feeding on the vertebrate host.</title>
        <authorList>
            <person name="Kotsyfakis M."/>
            <person name="Schwarz A."/>
            <person name="Erhart J."/>
            <person name="Ribeiro J.M."/>
        </authorList>
    </citation>
    <scope>NUCLEOTIDE SEQUENCE</scope>
    <source>
        <tissue evidence="6">Salivary gland and midgut</tissue>
    </source>
</reference>
<dbReference type="CDD" id="cd14270">
    <property type="entry name" value="UBA"/>
    <property type="match status" value="1"/>
</dbReference>
<feature type="compositionally biased region" description="Pro residues" evidence="3">
    <location>
        <begin position="465"/>
        <end position="478"/>
    </location>
</feature>
<comment type="subcellular location">
    <subcellularLocation>
        <location evidence="1">Nucleus</location>
    </subcellularLocation>
</comment>
<proteinExistence type="evidence at transcript level"/>
<dbReference type="PANTHER" id="PTHR13681">
    <property type="entry name" value="SURVIVAL OF MOTOR NEURON-RELATED-SPLICING FACTOR 30-RELATED"/>
    <property type="match status" value="1"/>
</dbReference>
<evidence type="ECO:0000313" key="6">
    <source>
        <dbReference type="EMBL" id="JAB79276.1"/>
    </source>
</evidence>
<dbReference type="SUPFAM" id="SSF63748">
    <property type="entry name" value="Tudor/PWWP/MBT"/>
    <property type="match status" value="1"/>
</dbReference>
<dbReference type="GO" id="GO:0005634">
    <property type="term" value="C:nucleus"/>
    <property type="evidence" value="ECO:0007669"/>
    <property type="project" value="UniProtKB-SubCell"/>
</dbReference>
<feature type="compositionally biased region" description="Low complexity" evidence="3">
    <location>
        <begin position="681"/>
        <end position="699"/>
    </location>
</feature>
<dbReference type="InterPro" id="IPR015940">
    <property type="entry name" value="UBA"/>
</dbReference>
<evidence type="ECO:0000256" key="1">
    <source>
        <dbReference type="ARBA" id="ARBA00004123"/>
    </source>
</evidence>
<dbReference type="Gene3D" id="2.40.50.770">
    <property type="entry name" value="RecQ-mediated genome instability protein Rmi1, C-terminal domain"/>
    <property type="match status" value="1"/>
</dbReference>
<evidence type="ECO:0000259" key="4">
    <source>
        <dbReference type="PROSITE" id="PS50030"/>
    </source>
</evidence>
<name>V5IHC2_IXORI</name>
<dbReference type="SMART" id="SM01161">
    <property type="entry name" value="DUF1767"/>
    <property type="match status" value="1"/>
</dbReference>
<dbReference type="Gene3D" id="2.30.30.140">
    <property type="match status" value="1"/>
</dbReference>
<feature type="domain" description="UBA" evidence="4">
    <location>
        <begin position="244"/>
        <end position="285"/>
    </location>
</feature>
<feature type="compositionally biased region" description="Basic and acidic residues" evidence="3">
    <location>
        <begin position="655"/>
        <end position="664"/>
    </location>
</feature>
<dbReference type="InterPro" id="IPR013894">
    <property type="entry name" value="RMI1_OB"/>
</dbReference>
<feature type="region of interest" description="Disordered" evidence="3">
    <location>
        <begin position="356"/>
        <end position="524"/>
    </location>
</feature>
<feature type="compositionally biased region" description="Low complexity" evidence="3">
    <location>
        <begin position="416"/>
        <end position="429"/>
    </location>
</feature>
<dbReference type="AlphaFoldDB" id="V5IHC2"/>
<evidence type="ECO:0000256" key="3">
    <source>
        <dbReference type="SAM" id="MobiDB-lite"/>
    </source>
</evidence>
<dbReference type="Pfam" id="PF08585">
    <property type="entry name" value="RMI1_N_C"/>
    <property type="match status" value="1"/>
</dbReference>
<feature type="compositionally biased region" description="Low complexity" evidence="3">
    <location>
        <begin position="438"/>
        <end position="452"/>
    </location>
</feature>
<feature type="region of interest" description="Disordered" evidence="3">
    <location>
        <begin position="626"/>
        <end position="699"/>
    </location>
</feature>
<feature type="region of interest" description="Disordered" evidence="3">
    <location>
        <begin position="579"/>
        <end position="610"/>
    </location>
</feature>
<feature type="region of interest" description="Disordered" evidence="3">
    <location>
        <begin position="290"/>
        <end position="329"/>
    </location>
</feature>
<dbReference type="PANTHER" id="PTHR13681:SF24">
    <property type="entry name" value="TUDOR DOMAIN-CONTAINING PROTEIN 3"/>
    <property type="match status" value="1"/>
</dbReference>
<dbReference type="Pfam" id="PF00567">
    <property type="entry name" value="TUDOR"/>
    <property type="match status" value="1"/>
</dbReference>
<dbReference type="PROSITE" id="PS50030">
    <property type="entry name" value="UBA"/>
    <property type="match status" value="1"/>
</dbReference>
<evidence type="ECO:0000256" key="2">
    <source>
        <dbReference type="ARBA" id="ARBA00023242"/>
    </source>
</evidence>
<dbReference type="PROSITE" id="PS50304">
    <property type="entry name" value="TUDOR"/>
    <property type="match status" value="1"/>
</dbReference>
<dbReference type="Gene3D" id="1.10.8.10">
    <property type="entry name" value="DNA helicase RuvA subunit, C-terminal domain"/>
    <property type="match status" value="1"/>
</dbReference>
<dbReference type="SMART" id="SM00333">
    <property type="entry name" value="TUDOR"/>
    <property type="match status" value="1"/>
</dbReference>
<feature type="compositionally biased region" description="Basic and acidic residues" evidence="3">
    <location>
        <begin position="394"/>
        <end position="403"/>
    </location>
</feature>
<dbReference type="InterPro" id="IPR042470">
    <property type="entry name" value="RMI1_N_C_sf"/>
</dbReference>
<feature type="compositionally biased region" description="Basic and acidic residues" evidence="3">
    <location>
        <begin position="290"/>
        <end position="319"/>
    </location>
</feature>
<sequence length="699" mass="77305">MGLVEDLKSRGWFLSAEGIEECTEGLENPKAEDVIRKAVNYDLVDIGEGGLSEDVTRNKVETMTGPVVVQIQKVRNVSAPKSNPEADHSQCLLRLHLTDGTSYCSAIQWGKWSNISLSTPPGSKILLKNEPIPVVNGFLLLAERDFKFLGGNVSHLIEKWELAKNLSHHKRIVGEEGAAPPWVPFGHKIDAGGLKNMKGNFKSMDLCQKDTKPNESFEKHRQLTIAEISRSKEGKVKVFGGGKQQPQDGDIAQLVSIGYSVEAAVSALKMHNCDIGAALQALEISDRFGANRRDRANRPETGRKKREPRERDSQDEKSAGRPSGPSTLFDYLQNQISLPKVPDVEDAHLCDFASSESGQFTNDASDRNSRGFRGHSNGGGHTAGRYGQHQRFRGSQDGRRGGDGDPPFQNHQDGPSSGFHGGSAAASFGRQRGRQQDTHNWNSSPSPSWTNHQAYGGRPAARDPPLAPPTSRDPPLAPPQGDGGDRRRPTAASAETVQNARPPPPRERNFQEATTRPAQQRRVASGQKVLAKYWEDGKFYRAVVHEVSSNGNTCVVKFVDYGNHEEVLCSDVQTVAPGQWDKGQMSSSRTDHHRHQGGHQQTQGQFSSNKDSEDYRYLEAMMLGQSSGATHQPPPQHQHQQAYHHHQQQQQHHQRSAENYDHGYRGRPAQHHKQQPGFGNGRPQQQYYQPPAQRRPGPS</sequence>
<keyword evidence="2" id="KW-0539">Nucleus</keyword>
<protein>
    <submittedName>
        <fullName evidence="6">Putative tudor domain protein</fullName>
    </submittedName>
</protein>